<evidence type="ECO:0000313" key="2">
    <source>
        <dbReference type="EMBL" id="SVE17551.1"/>
    </source>
</evidence>
<name>A0A383BCI7_9ZZZZ</name>
<feature type="transmembrane region" description="Helical" evidence="1">
    <location>
        <begin position="45"/>
        <end position="69"/>
    </location>
</feature>
<feature type="transmembrane region" description="Helical" evidence="1">
    <location>
        <begin position="12"/>
        <end position="33"/>
    </location>
</feature>
<keyword evidence="1" id="KW-0812">Transmembrane</keyword>
<keyword evidence="1" id="KW-0472">Membrane</keyword>
<organism evidence="2">
    <name type="scientific">marine metagenome</name>
    <dbReference type="NCBI Taxonomy" id="408172"/>
    <lineage>
        <taxon>unclassified sequences</taxon>
        <taxon>metagenomes</taxon>
        <taxon>ecological metagenomes</taxon>
    </lineage>
</organism>
<reference evidence="2" key="1">
    <citation type="submission" date="2018-05" db="EMBL/GenBank/DDBJ databases">
        <authorList>
            <person name="Lanie J.A."/>
            <person name="Ng W.-L."/>
            <person name="Kazmierczak K.M."/>
            <person name="Andrzejewski T.M."/>
            <person name="Davidsen T.M."/>
            <person name="Wayne K.J."/>
            <person name="Tettelin H."/>
            <person name="Glass J.I."/>
            <person name="Rusch D."/>
            <person name="Podicherti R."/>
            <person name="Tsui H.-C.T."/>
            <person name="Winkler M.E."/>
        </authorList>
    </citation>
    <scope>NUCLEOTIDE SEQUENCE</scope>
</reference>
<accession>A0A383BCI7</accession>
<dbReference type="EMBL" id="UINC01199228">
    <property type="protein sequence ID" value="SVE17551.1"/>
    <property type="molecule type" value="Genomic_DNA"/>
</dbReference>
<protein>
    <submittedName>
        <fullName evidence="2">Uncharacterized protein</fullName>
    </submittedName>
</protein>
<keyword evidence="1" id="KW-1133">Transmembrane helix</keyword>
<evidence type="ECO:0000256" key="1">
    <source>
        <dbReference type="SAM" id="Phobius"/>
    </source>
</evidence>
<dbReference type="AlphaFoldDB" id="A0A383BCI7"/>
<proteinExistence type="predicted"/>
<sequence>MIEKLADLYEKLIPVVAVFSLLVIEFLAIDYYMTSFYSTANLTGTILVILVAFVFWLSCFGLLAIVVMMHRHLKSIESKLNSK</sequence>
<gene>
    <name evidence="2" type="ORF">METZ01_LOCUS470405</name>
</gene>